<feature type="region of interest" description="Disordered" evidence="1">
    <location>
        <begin position="17"/>
        <end position="56"/>
    </location>
</feature>
<protein>
    <submittedName>
        <fullName evidence="2">Uncharacterized protein</fullName>
    </submittedName>
</protein>
<keyword evidence="3" id="KW-1185">Reference proteome</keyword>
<evidence type="ECO:0000256" key="1">
    <source>
        <dbReference type="SAM" id="MobiDB-lite"/>
    </source>
</evidence>
<organism evidence="2 3">
    <name type="scientific">Trichoderma asperellum (strain ATCC 204424 / CBS 433.97 / NBRC 101777)</name>
    <dbReference type="NCBI Taxonomy" id="1042311"/>
    <lineage>
        <taxon>Eukaryota</taxon>
        <taxon>Fungi</taxon>
        <taxon>Dikarya</taxon>
        <taxon>Ascomycota</taxon>
        <taxon>Pezizomycotina</taxon>
        <taxon>Sordariomycetes</taxon>
        <taxon>Hypocreomycetidae</taxon>
        <taxon>Hypocreales</taxon>
        <taxon>Hypocreaceae</taxon>
        <taxon>Trichoderma</taxon>
    </lineage>
</organism>
<evidence type="ECO:0000313" key="2">
    <source>
        <dbReference type="EMBL" id="PTB46260.1"/>
    </source>
</evidence>
<dbReference type="EMBL" id="KZ679256">
    <property type="protein sequence ID" value="PTB46260.1"/>
    <property type="molecule type" value="Genomic_DNA"/>
</dbReference>
<dbReference type="Proteomes" id="UP000240493">
    <property type="component" value="Unassembled WGS sequence"/>
</dbReference>
<gene>
    <name evidence="2" type="ORF">M441DRAFT_211898</name>
</gene>
<proteinExistence type="predicted"/>
<feature type="compositionally biased region" description="Basic residues" evidence="1">
    <location>
        <begin position="17"/>
        <end position="33"/>
    </location>
</feature>
<reference evidence="2 3" key="1">
    <citation type="submission" date="2016-07" db="EMBL/GenBank/DDBJ databases">
        <title>Multiple horizontal gene transfer events from other fungi enriched the ability of initially mycotrophic Trichoderma (Ascomycota) to feed on dead plant biomass.</title>
        <authorList>
            <consortium name="DOE Joint Genome Institute"/>
            <person name="Aerts A."/>
            <person name="Atanasova L."/>
            <person name="Chenthamara K."/>
            <person name="Zhang J."/>
            <person name="Grujic M."/>
            <person name="Henrissat B."/>
            <person name="Kuo A."/>
            <person name="Salamov A."/>
            <person name="Lipzen A."/>
            <person name="Labutti K."/>
            <person name="Barry K."/>
            <person name="Miao Y."/>
            <person name="Rahimi M.J."/>
            <person name="Shen Q."/>
            <person name="Grigoriev I.V."/>
            <person name="Kubicek C.P."/>
            <person name="Druzhinina I.S."/>
        </authorList>
    </citation>
    <scope>NUCLEOTIDE SEQUENCE [LARGE SCALE GENOMIC DNA]</scope>
    <source>
        <strain evidence="2 3">CBS 433.97</strain>
    </source>
</reference>
<sequence>MRRLGRAFRKEAANWRRMRKPSNRHRSRMRARRFASPLHVSKKKPQAVEVRDGKSTGQRRLEAAVERSALSLRHVRVVLVDGASWLPSAVRVRAVHEQPNGARTGHQQPFSATVDNDGLRSCAPCCALGLETTRPAA</sequence>
<dbReference type="AlphaFoldDB" id="A0A2T3ZN79"/>
<evidence type="ECO:0000313" key="3">
    <source>
        <dbReference type="Proteomes" id="UP000240493"/>
    </source>
</evidence>
<feature type="non-terminal residue" evidence="2">
    <location>
        <position position="137"/>
    </location>
</feature>
<name>A0A2T3ZN79_TRIA4</name>
<accession>A0A2T3ZN79</accession>